<dbReference type="PANTHER" id="PTHR48448:SF1">
    <property type="entry name" value="MUTL PROTEIN ISOFORM 1"/>
    <property type="match status" value="1"/>
</dbReference>
<feature type="signal peptide" evidence="5">
    <location>
        <begin position="1"/>
        <end position="21"/>
    </location>
</feature>
<evidence type="ECO:0000259" key="6">
    <source>
        <dbReference type="PROSITE" id="PS00486"/>
    </source>
</evidence>
<protein>
    <submittedName>
        <fullName evidence="7">DNA mismatch repair protein</fullName>
    </submittedName>
</protein>
<dbReference type="SUPFAM" id="SSF82771">
    <property type="entry name" value="GIY-YIG endonuclease"/>
    <property type="match status" value="1"/>
</dbReference>
<evidence type="ECO:0000256" key="2">
    <source>
        <dbReference type="ARBA" id="ARBA00022763"/>
    </source>
</evidence>
<evidence type="ECO:0000256" key="4">
    <source>
        <dbReference type="ARBA" id="ARBA00023125"/>
    </source>
</evidence>
<evidence type="ECO:0000313" key="7">
    <source>
        <dbReference type="EMBL" id="KAJ7979774.1"/>
    </source>
</evidence>
<reference evidence="7" key="1">
    <citation type="journal article" date="2023" name="Science">
        <title>Elucidation of the pathway for biosynthesis of saponin adjuvants from the soapbark tree.</title>
        <authorList>
            <person name="Reed J."/>
            <person name="Orme A."/>
            <person name="El-Demerdash A."/>
            <person name="Owen C."/>
            <person name="Martin L.B.B."/>
            <person name="Misra R.C."/>
            <person name="Kikuchi S."/>
            <person name="Rejzek M."/>
            <person name="Martin A.C."/>
            <person name="Harkess A."/>
            <person name="Leebens-Mack J."/>
            <person name="Louveau T."/>
            <person name="Stephenson M.J."/>
            <person name="Osbourn A."/>
        </authorList>
    </citation>
    <scope>NUCLEOTIDE SEQUENCE</scope>
    <source>
        <strain evidence="7">S10</strain>
    </source>
</reference>
<proteinExistence type="predicted"/>
<feature type="domain" description="DNA mismatch repair proteins mutS family" evidence="6">
    <location>
        <begin position="844"/>
        <end position="860"/>
    </location>
</feature>
<dbReference type="PROSITE" id="PS00486">
    <property type="entry name" value="DNA_MISMATCH_REPAIR_2"/>
    <property type="match status" value="1"/>
</dbReference>
<keyword evidence="4" id="KW-0238">DNA-binding</keyword>
<comment type="caution">
    <text evidence="7">The sequence shown here is derived from an EMBL/GenBank/DDBJ whole genome shotgun (WGS) entry which is preliminary data.</text>
</comment>
<dbReference type="Pfam" id="PF01624">
    <property type="entry name" value="MutS_I"/>
    <property type="match status" value="1"/>
</dbReference>
<evidence type="ECO:0000313" key="8">
    <source>
        <dbReference type="Proteomes" id="UP001163823"/>
    </source>
</evidence>
<dbReference type="SUPFAM" id="SSF52540">
    <property type="entry name" value="P-loop containing nucleoside triphosphate hydrolases"/>
    <property type="match status" value="1"/>
</dbReference>
<gene>
    <name evidence="7" type="ORF">O6P43_003136</name>
</gene>
<keyword evidence="3" id="KW-0067">ATP-binding</keyword>
<dbReference type="GO" id="GO:0005524">
    <property type="term" value="F:ATP binding"/>
    <property type="evidence" value="ECO:0007669"/>
    <property type="project" value="UniProtKB-KW"/>
</dbReference>
<feature type="chain" id="PRO_5042159376" evidence="5">
    <location>
        <begin position="22"/>
        <end position="1143"/>
    </location>
</feature>
<dbReference type="FunFam" id="3.40.50.300:FF:001188">
    <property type="entry name" value="DNA mismatch repair protein"/>
    <property type="match status" value="1"/>
</dbReference>
<sequence>MQWLAYRNVAVSLLGWRSQLALLLRSPASRYSSFSPSPVLLLNNGHIGRIYCFKDRKVFRGGTKAAKKHKALKNVLDDKDLSHIVWWKERMQVCRKPSTVQLVKRLEYSNLLGLNVDLKNGSLKEGTLNWEILQFKSRFPREVLLCRVGDFYEAIGIDACILVEHAGLNPFGGLRSDSIPRAGCPVMNLRQTLDDLTRNGYSVCIVEEVQGPTQARSRKSRFISGHAHPGNPYVYGLVGVDHDLDFPEPMPVVGISRSARGYCINLVLETMKTYSSEDGLTEEAVVTKLRTCQYHHLFLHTSLRHNSSGTCRWGEFGEGGLLWGECSSRHFEWFEGNPVTDLLIKVKDLYGLGDEVMFRNTTVSSEYRPRPLTLGTATQIGAIPTEGIPGLLKVLLPSNCTGLPVLYIRDLLLNPPAYEIASTIQAICKLMSNVTCSVPDFTCVSSAKLVKLLELREANHIEFCRIKNVLDEILHMHRSLELNEILKLLMDPTWVATGLKIDFETLVTECESVSGRIGEIVSLNGENDHSISSFSVLPNEFFEDMESSWKGRVRRVHIKEISNEVERAAEALSLAVTEDFLPIISRIKATTAPLGGPKGEISYAREHEAVWFKGKRFAPAVWAGSPGEEQIKQLKPALDSKGRKVGEEWFTTDKVEDALTRYHEAGTKAKARVLELLRGLSSELQSKINILVFASMLLVIAKALFAHVSEGRRRKWVFPMLADSNMQDVKQFDEANRMKLVGLSPYWFNAAEGSAVHNTVDMQSLFLLTGPNGGGKSSLLRSICAAALLGICGFMIPAESAIIPHFDSIMLHMKSYDSPADGKSSFQVEMSEIRSIVAGTTKRSLVLIDEICRGTETAKGTCIAGSIVETLDKLGCLGIVSTHLHGIFTLPLNIKNTVYKAMGAACVDGHTQPTWKLIDGICRESLAFETAKREGIPEMIIQRAEDLYLSAYPRDLFSGRNVTKQEDMNVNSSEESQLHLINVTKGDSHKQMGSNNPVEVLQKEVQGAVTMICQKKLVEFYKKKNAPELAEVHCVSIGAREQPPPSTIGASCVYMMLRPDKKLYVGQTDDLEGRVRAHRSKEGMQNVCFLYFIVTGKSLACQLETLLINQLPNQGFQLSNVADGKHRNFGTSNLSLESVTVNR</sequence>
<dbReference type="Pfam" id="PF00488">
    <property type="entry name" value="MutS_V"/>
    <property type="match status" value="1"/>
</dbReference>
<evidence type="ECO:0000256" key="1">
    <source>
        <dbReference type="ARBA" id="ARBA00022741"/>
    </source>
</evidence>
<dbReference type="PANTHER" id="PTHR48448">
    <property type="entry name" value="MUTL PROTEIN ISOFORM 1"/>
    <property type="match status" value="1"/>
</dbReference>
<keyword evidence="2" id="KW-0227">DNA damage</keyword>
<dbReference type="CDD" id="cd03243">
    <property type="entry name" value="ABC_MutS_homologs"/>
    <property type="match status" value="1"/>
</dbReference>
<dbReference type="GO" id="GO:0030983">
    <property type="term" value="F:mismatched DNA binding"/>
    <property type="evidence" value="ECO:0007669"/>
    <property type="project" value="InterPro"/>
</dbReference>
<dbReference type="GO" id="GO:0006298">
    <property type="term" value="P:mismatch repair"/>
    <property type="evidence" value="ECO:0007669"/>
    <property type="project" value="InterPro"/>
</dbReference>
<name>A0AAD7QE15_QUISA</name>
<dbReference type="Proteomes" id="UP001163823">
    <property type="component" value="Chromosome 2"/>
</dbReference>
<dbReference type="InterPro" id="IPR000305">
    <property type="entry name" value="GIY-YIG_endonuc"/>
</dbReference>
<evidence type="ECO:0000256" key="5">
    <source>
        <dbReference type="SAM" id="SignalP"/>
    </source>
</evidence>
<dbReference type="SMART" id="SM00534">
    <property type="entry name" value="MUTSac"/>
    <property type="match status" value="1"/>
</dbReference>
<dbReference type="KEGG" id="qsa:O6P43_003136"/>
<keyword evidence="8" id="KW-1185">Reference proteome</keyword>
<dbReference type="InterPro" id="IPR007695">
    <property type="entry name" value="DNA_mismatch_repair_MutS-lik_N"/>
</dbReference>
<dbReference type="Pfam" id="PF01541">
    <property type="entry name" value="GIY-YIG"/>
    <property type="match status" value="1"/>
</dbReference>
<dbReference type="Gene3D" id="3.40.50.300">
    <property type="entry name" value="P-loop containing nucleotide triphosphate hydrolases"/>
    <property type="match status" value="1"/>
</dbReference>
<dbReference type="FunFam" id="3.40.1170.10:FF:000005">
    <property type="entry name" value="DNA mismatch repair protein MSH1, mitochondrial"/>
    <property type="match status" value="1"/>
</dbReference>
<dbReference type="InterPro" id="IPR027417">
    <property type="entry name" value="P-loop_NTPase"/>
</dbReference>
<dbReference type="EMBL" id="JARAOO010000002">
    <property type="protein sequence ID" value="KAJ7979774.1"/>
    <property type="molecule type" value="Genomic_DNA"/>
</dbReference>
<organism evidence="7 8">
    <name type="scientific">Quillaja saponaria</name>
    <name type="common">Soap bark tree</name>
    <dbReference type="NCBI Taxonomy" id="32244"/>
    <lineage>
        <taxon>Eukaryota</taxon>
        <taxon>Viridiplantae</taxon>
        <taxon>Streptophyta</taxon>
        <taxon>Embryophyta</taxon>
        <taxon>Tracheophyta</taxon>
        <taxon>Spermatophyta</taxon>
        <taxon>Magnoliopsida</taxon>
        <taxon>eudicotyledons</taxon>
        <taxon>Gunneridae</taxon>
        <taxon>Pentapetalae</taxon>
        <taxon>rosids</taxon>
        <taxon>fabids</taxon>
        <taxon>Fabales</taxon>
        <taxon>Quillajaceae</taxon>
        <taxon>Quillaja</taxon>
    </lineage>
</organism>
<dbReference type="InterPro" id="IPR016151">
    <property type="entry name" value="DNA_mismatch_repair_MutS_N"/>
</dbReference>
<dbReference type="AlphaFoldDB" id="A0AAD7QE15"/>
<keyword evidence="1" id="KW-0547">Nucleotide-binding</keyword>
<dbReference type="InterPro" id="IPR000432">
    <property type="entry name" value="DNA_mismatch_repair_MutS_C"/>
</dbReference>
<dbReference type="InterPro" id="IPR035901">
    <property type="entry name" value="GIY-YIG_endonuc_sf"/>
</dbReference>
<evidence type="ECO:0000256" key="3">
    <source>
        <dbReference type="ARBA" id="ARBA00022840"/>
    </source>
</evidence>
<dbReference type="Gene3D" id="3.40.1170.10">
    <property type="entry name" value="DNA repair protein MutS, domain I"/>
    <property type="match status" value="1"/>
</dbReference>
<dbReference type="InterPro" id="IPR053276">
    <property type="entry name" value="MtDNA_mismatch_repair_MutS"/>
</dbReference>
<accession>A0AAD7QE15</accession>
<keyword evidence="5" id="KW-0732">Signal</keyword>
<dbReference type="SUPFAM" id="SSF55271">
    <property type="entry name" value="DNA repair protein MutS, domain I"/>
    <property type="match status" value="1"/>
</dbReference>